<feature type="region of interest" description="Disordered" evidence="1">
    <location>
        <begin position="101"/>
        <end position="121"/>
    </location>
</feature>
<reference evidence="2 3" key="1">
    <citation type="journal article" date="2023" name="Plants (Basel)">
        <title>Bridging the Gap: Combining Genomics and Transcriptomics Approaches to Understand Stylosanthes scabra, an Orphan Legume from the Brazilian Caatinga.</title>
        <authorList>
            <person name="Ferreira-Neto J.R.C."/>
            <person name="da Silva M.D."/>
            <person name="Binneck E."/>
            <person name="de Melo N.F."/>
            <person name="da Silva R.H."/>
            <person name="de Melo A.L.T.M."/>
            <person name="Pandolfi V."/>
            <person name="Bustamante F.O."/>
            <person name="Brasileiro-Vidal A.C."/>
            <person name="Benko-Iseppon A.M."/>
        </authorList>
    </citation>
    <scope>NUCLEOTIDE SEQUENCE [LARGE SCALE GENOMIC DNA]</scope>
    <source>
        <tissue evidence="2">Leaves</tissue>
    </source>
</reference>
<dbReference type="Proteomes" id="UP001341840">
    <property type="component" value="Unassembled WGS sequence"/>
</dbReference>
<gene>
    <name evidence="2" type="ORF">PIB30_016604</name>
</gene>
<dbReference type="EMBL" id="JASCZI010090668">
    <property type="protein sequence ID" value="MED6144559.1"/>
    <property type="molecule type" value="Genomic_DNA"/>
</dbReference>
<name>A0ABU6T876_9FABA</name>
<proteinExistence type="predicted"/>
<organism evidence="2 3">
    <name type="scientific">Stylosanthes scabra</name>
    <dbReference type="NCBI Taxonomy" id="79078"/>
    <lineage>
        <taxon>Eukaryota</taxon>
        <taxon>Viridiplantae</taxon>
        <taxon>Streptophyta</taxon>
        <taxon>Embryophyta</taxon>
        <taxon>Tracheophyta</taxon>
        <taxon>Spermatophyta</taxon>
        <taxon>Magnoliopsida</taxon>
        <taxon>eudicotyledons</taxon>
        <taxon>Gunneridae</taxon>
        <taxon>Pentapetalae</taxon>
        <taxon>rosids</taxon>
        <taxon>fabids</taxon>
        <taxon>Fabales</taxon>
        <taxon>Fabaceae</taxon>
        <taxon>Papilionoideae</taxon>
        <taxon>50 kb inversion clade</taxon>
        <taxon>dalbergioids sensu lato</taxon>
        <taxon>Dalbergieae</taxon>
        <taxon>Pterocarpus clade</taxon>
        <taxon>Stylosanthes</taxon>
    </lineage>
</organism>
<keyword evidence="3" id="KW-1185">Reference proteome</keyword>
<sequence>MPPSPKALQNLRHHHAWAWPLPGPLLPTPNTPRHLHALAWCPPTPCLPPPNHATPTLQRGPHPVWLGGPKLSQNQVAAWCGHPKQPHDHATFKLERGLNVTPASSSTQGTKDQDLIPNFKSKPNSAAMVRSVNVN</sequence>
<accession>A0ABU6T876</accession>
<protein>
    <submittedName>
        <fullName evidence="2">Uncharacterized protein</fullName>
    </submittedName>
</protein>
<evidence type="ECO:0000256" key="1">
    <source>
        <dbReference type="SAM" id="MobiDB-lite"/>
    </source>
</evidence>
<feature type="compositionally biased region" description="Polar residues" evidence="1">
    <location>
        <begin position="101"/>
        <end position="110"/>
    </location>
</feature>
<evidence type="ECO:0000313" key="2">
    <source>
        <dbReference type="EMBL" id="MED6144559.1"/>
    </source>
</evidence>
<evidence type="ECO:0000313" key="3">
    <source>
        <dbReference type="Proteomes" id="UP001341840"/>
    </source>
</evidence>
<comment type="caution">
    <text evidence="2">The sequence shown here is derived from an EMBL/GenBank/DDBJ whole genome shotgun (WGS) entry which is preliminary data.</text>
</comment>